<feature type="coiled-coil region" evidence="1">
    <location>
        <begin position="41"/>
        <end position="100"/>
    </location>
</feature>
<feature type="coiled-coil region" evidence="1">
    <location>
        <begin position="130"/>
        <end position="179"/>
    </location>
</feature>
<dbReference type="EMBL" id="FNBH01000003">
    <property type="protein sequence ID" value="SDG19093.1"/>
    <property type="molecule type" value="Genomic_DNA"/>
</dbReference>
<reference evidence="3" key="1">
    <citation type="submission" date="2016-10" db="EMBL/GenBank/DDBJ databases">
        <authorList>
            <person name="Varghese N."/>
            <person name="Submissions S."/>
        </authorList>
    </citation>
    <scope>NUCLEOTIDE SEQUENCE [LARGE SCALE GENOMIC DNA]</scope>
    <source>
        <strain evidence="3">DSM 19684</strain>
    </source>
</reference>
<proteinExistence type="predicted"/>
<dbReference type="OrthoDB" id="1434642at2"/>
<dbReference type="RefSeq" id="WP_139166666.1">
    <property type="nucleotide sequence ID" value="NZ_FNBH01000003.1"/>
</dbReference>
<keyword evidence="3" id="KW-1185">Reference proteome</keyword>
<evidence type="ECO:0000313" key="2">
    <source>
        <dbReference type="EMBL" id="SDG19093.1"/>
    </source>
</evidence>
<organism evidence="2 3">
    <name type="scientific">Epilithonimonas hungarica</name>
    <dbReference type="NCBI Taxonomy" id="454006"/>
    <lineage>
        <taxon>Bacteria</taxon>
        <taxon>Pseudomonadati</taxon>
        <taxon>Bacteroidota</taxon>
        <taxon>Flavobacteriia</taxon>
        <taxon>Flavobacteriales</taxon>
        <taxon>Weeksellaceae</taxon>
        <taxon>Chryseobacterium group</taxon>
        <taxon>Epilithonimonas</taxon>
    </lineage>
</organism>
<protein>
    <submittedName>
        <fullName evidence="2">Uncharacterized protein</fullName>
    </submittedName>
</protein>
<gene>
    <name evidence="2" type="ORF">SAMN05421825_2899</name>
</gene>
<evidence type="ECO:0000256" key="1">
    <source>
        <dbReference type="SAM" id="Coils"/>
    </source>
</evidence>
<dbReference type="Proteomes" id="UP000199203">
    <property type="component" value="Unassembled WGS sequence"/>
</dbReference>
<name>A0A1G7S7X9_9FLAO</name>
<keyword evidence="1" id="KW-0175">Coiled coil</keyword>
<dbReference type="STRING" id="454006.SAMN05421825_2899"/>
<evidence type="ECO:0000313" key="3">
    <source>
        <dbReference type="Proteomes" id="UP000199203"/>
    </source>
</evidence>
<sequence length="206" mass="23726">MGNSKENQSPILVKIANQLLKDQQELDSLAVQLSLGKAEAKDKFKEVKTEFREKLQDLKHTLSSEYKDSQDWVKETNVAIDEFEKNLEESAEEVFEESKANILKAAENLKAQIKRNPTSEKLFLLYTTYYEKAQLQLDVLEQNIQNKKAELTDSYKHSIEEAKKSAKAIIDKLNDKKEEADFKTEIFKKEIGQVYEHLKKAVKALG</sequence>
<accession>A0A1G7S7X9</accession>
<dbReference type="AlphaFoldDB" id="A0A1G7S7X9"/>